<sequence length="78" mass="8723">MACAISAKTLLVFLVLLTPPMDHSCGVGTTFLFKSGLIPWPLVIICNTDIPFWRITNKPPPNAQTKKFFHCFNSYIVP</sequence>
<reference evidence="2" key="1">
    <citation type="journal article" date="2013" name="Nat. Commun.">
        <title>Whole-genome sequencing of Oryza brachyantha reveals mechanisms underlying Oryza genome evolution.</title>
        <authorList>
            <person name="Chen J."/>
            <person name="Huang Q."/>
            <person name="Gao D."/>
            <person name="Wang J."/>
            <person name="Lang Y."/>
            <person name="Liu T."/>
            <person name="Li B."/>
            <person name="Bai Z."/>
            <person name="Luis Goicoechea J."/>
            <person name="Liang C."/>
            <person name="Chen C."/>
            <person name="Zhang W."/>
            <person name="Sun S."/>
            <person name="Liao Y."/>
            <person name="Zhang X."/>
            <person name="Yang L."/>
            <person name="Song C."/>
            <person name="Wang M."/>
            <person name="Shi J."/>
            <person name="Liu G."/>
            <person name="Liu J."/>
            <person name="Zhou H."/>
            <person name="Zhou W."/>
            <person name="Yu Q."/>
            <person name="An N."/>
            <person name="Chen Y."/>
            <person name="Cai Q."/>
            <person name="Wang B."/>
            <person name="Liu B."/>
            <person name="Min J."/>
            <person name="Huang Y."/>
            <person name="Wu H."/>
            <person name="Li Z."/>
            <person name="Zhang Y."/>
            <person name="Yin Y."/>
            <person name="Song W."/>
            <person name="Jiang J."/>
            <person name="Jackson S.A."/>
            <person name="Wing R.A."/>
            <person name="Wang J."/>
            <person name="Chen M."/>
        </authorList>
    </citation>
    <scope>NUCLEOTIDE SEQUENCE [LARGE SCALE GENOMIC DNA]</scope>
    <source>
        <strain evidence="2">cv. IRGC 101232</strain>
    </source>
</reference>
<protein>
    <recommendedName>
        <fullName evidence="4">Secreted protein</fullName>
    </recommendedName>
</protein>
<name>J3LTU4_ORYBR</name>
<evidence type="ECO:0000313" key="2">
    <source>
        <dbReference type="EnsemblPlants" id="OB03G44700.1"/>
    </source>
</evidence>
<reference evidence="2" key="2">
    <citation type="submission" date="2013-04" db="UniProtKB">
        <authorList>
            <consortium name="EnsemblPlants"/>
        </authorList>
    </citation>
    <scope>IDENTIFICATION</scope>
</reference>
<feature type="chain" id="PRO_5003772721" description="Secreted protein" evidence="1">
    <location>
        <begin position="25"/>
        <end position="78"/>
    </location>
</feature>
<organism evidence="2">
    <name type="scientific">Oryza brachyantha</name>
    <name type="common">malo sina</name>
    <dbReference type="NCBI Taxonomy" id="4533"/>
    <lineage>
        <taxon>Eukaryota</taxon>
        <taxon>Viridiplantae</taxon>
        <taxon>Streptophyta</taxon>
        <taxon>Embryophyta</taxon>
        <taxon>Tracheophyta</taxon>
        <taxon>Spermatophyta</taxon>
        <taxon>Magnoliopsida</taxon>
        <taxon>Liliopsida</taxon>
        <taxon>Poales</taxon>
        <taxon>Poaceae</taxon>
        <taxon>BOP clade</taxon>
        <taxon>Oryzoideae</taxon>
        <taxon>Oryzeae</taxon>
        <taxon>Oryzinae</taxon>
        <taxon>Oryza</taxon>
    </lineage>
</organism>
<evidence type="ECO:0008006" key="4">
    <source>
        <dbReference type="Google" id="ProtNLM"/>
    </source>
</evidence>
<feature type="signal peptide" evidence="1">
    <location>
        <begin position="1"/>
        <end position="24"/>
    </location>
</feature>
<keyword evidence="3" id="KW-1185">Reference proteome</keyword>
<dbReference type="AlphaFoldDB" id="J3LTU4"/>
<dbReference type="Proteomes" id="UP000006038">
    <property type="component" value="Chromosome 3"/>
</dbReference>
<evidence type="ECO:0000313" key="3">
    <source>
        <dbReference type="Proteomes" id="UP000006038"/>
    </source>
</evidence>
<proteinExistence type="predicted"/>
<accession>J3LTU4</accession>
<keyword evidence="1" id="KW-0732">Signal</keyword>
<dbReference type="HOGENOM" id="CLU_2625904_0_0_1"/>
<dbReference type="Gramene" id="OB03G44700.1">
    <property type="protein sequence ID" value="OB03G44700.1"/>
    <property type="gene ID" value="OB03G44700"/>
</dbReference>
<evidence type="ECO:0000256" key="1">
    <source>
        <dbReference type="SAM" id="SignalP"/>
    </source>
</evidence>
<dbReference type="EnsemblPlants" id="OB03G44700.1">
    <property type="protein sequence ID" value="OB03G44700.1"/>
    <property type="gene ID" value="OB03G44700"/>
</dbReference>